<dbReference type="OrthoDB" id="3223806at2759"/>
<keyword evidence="3" id="KW-0645">Protease</keyword>
<dbReference type="Pfam" id="PF00656">
    <property type="entry name" value="Peptidase_C14"/>
    <property type="match status" value="1"/>
</dbReference>
<evidence type="ECO:0000256" key="4">
    <source>
        <dbReference type="ARBA" id="ARBA00023145"/>
    </source>
</evidence>
<gene>
    <name evidence="6" type="ORF">FTJAE_9681</name>
</gene>
<comment type="caution">
    <text evidence="6">The sequence shown here is derived from an EMBL/GenBank/DDBJ whole genome shotgun (WGS) entry which is preliminary data.</text>
</comment>
<keyword evidence="2" id="KW-0053">Apoptosis</keyword>
<evidence type="ECO:0000256" key="1">
    <source>
        <dbReference type="ARBA" id="ARBA00009005"/>
    </source>
</evidence>
<evidence type="ECO:0000256" key="3">
    <source>
        <dbReference type="ARBA" id="ARBA00022807"/>
    </source>
</evidence>
<sequence>MAPAKRALIIASPFDGLLGPLADAEAIKTVLQDQGFEIFECSNANATRRGILDTWQSLIDATSTADVVVIYYSGHGALIRPKDNDENFDLSKEQQTAASPFQILVPMDYDQTTATDFRGILNLEISYMLRKTTSKSENVTAIIDCCHSGRLFRDPRAAPGVVEVRTRNLPEIRYHVIADFVWRLKREGHFEGELDVLGNPHVVRIAASTTSESAMEYSTVDGKWRGAMTEALISAMKLTRGHDVSWRTILLHVQRLVQSRFPMQHPRAEGPVHRVPFAMRHVPPASLQYLNIINQMPTLHAGSVLGVQEGNVYSVMPLDPEAMTSTNELPEAVVIKTTGFSSLVELSYTPSWASFSRQGALAVLKYDKVTKLPVVLPSELRGLREAVQQSKYLQCDAVEDSILATFQHDTEGIVTLSTPKGIRIASQQIQNVEEAPSHTFTEMIKVAERLARAQRVVNLQRPSKQDKLTHNVAIEIGTAKDGKPDQVFMTGPSSTSSINLTEGDRLYIQMENTGLKTTHVSVFAINAAGEVSHMTPNDRTGYELQPDDLEIIGDAGFDYISGTELSWPDGIERVPVDEQFLVLFTSSPVDLGDLVDSVNYDLSASRTAPPPAKPVRIHYDILHISYTLHPLLAEADAISAHTGAEDNQEKYTNLVWQPVDNNQEQGIGVPATDLPGPHEVFPETELDDDPTLGPITVASRVRKPRSSFCP</sequence>
<dbReference type="GeneID" id="59308896"/>
<dbReference type="AlphaFoldDB" id="A0A8H5VML4"/>
<dbReference type="Gene3D" id="3.40.50.1460">
    <property type="match status" value="1"/>
</dbReference>
<keyword evidence="7" id="KW-1185">Reference proteome</keyword>
<proteinExistence type="inferred from homology"/>
<evidence type="ECO:0000256" key="2">
    <source>
        <dbReference type="ARBA" id="ARBA00022703"/>
    </source>
</evidence>
<dbReference type="Proteomes" id="UP000530670">
    <property type="component" value="Unassembled WGS sequence"/>
</dbReference>
<organism evidence="6 7">
    <name type="scientific">Fusarium tjaetaba</name>
    <dbReference type="NCBI Taxonomy" id="1567544"/>
    <lineage>
        <taxon>Eukaryota</taxon>
        <taxon>Fungi</taxon>
        <taxon>Dikarya</taxon>
        <taxon>Ascomycota</taxon>
        <taxon>Pezizomycotina</taxon>
        <taxon>Sordariomycetes</taxon>
        <taxon>Hypocreomycetidae</taxon>
        <taxon>Hypocreales</taxon>
        <taxon>Nectriaceae</taxon>
        <taxon>Fusarium</taxon>
        <taxon>Fusarium fujikuroi species complex</taxon>
    </lineage>
</organism>
<dbReference type="GO" id="GO:0006508">
    <property type="term" value="P:proteolysis"/>
    <property type="evidence" value="ECO:0007669"/>
    <property type="project" value="InterPro"/>
</dbReference>
<dbReference type="InterPro" id="IPR050452">
    <property type="entry name" value="Metacaspase"/>
</dbReference>
<dbReference type="GO" id="GO:0004197">
    <property type="term" value="F:cysteine-type endopeptidase activity"/>
    <property type="evidence" value="ECO:0007669"/>
    <property type="project" value="InterPro"/>
</dbReference>
<dbReference type="SUPFAM" id="SSF52129">
    <property type="entry name" value="Caspase-like"/>
    <property type="match status" value="1"/>
</dbReference>
<keyword evidence="3" id="KW-0788">Thiol protease</keyword>
<evidence type="ECO:0000259" key="5">
    <source>
        <dbReference type="Pfam" id="PF00656"/>
    </source>
</evidence>
<protein>
    <submittedName>
        <fullName evidence="6">Caspase domain protein</fullName>
    </submittedName>
</protein>
<dbReference type="PANTHER" id="PTHR48104">
    <property type="entry name" value="METACASPASE-4"/>
    <property type="match status" value="1"/>
</dbReference>
<dbReference type="GO" id="GO:0005737">
    <property type="term" value="C:cytoplasm"/>
    <property type="evidence" value="ECO:0007669"/>
    <property type="project" value="TreeGrafter"/>
</dbReference>
<dbReference type="PANTHER" id="PTHR48104:SF30">
    <property type="entry name" value="METACASPASE-1"/>
    <property type="match status" value="1"/>
</dbReference>
<comment type="similarity">
    <text evidence="1">Belongs to the peptidase C14B family.</text>
</comment>
<dbReference type="EMBL" id="JAAQRI010000220">
    <property type="protein sequence ID" value="KAF5626374.1"/>
    <property type="molecule type" value="Genomic_DNA"/>
</dbReference>
<reference evidence="6 7" key="1">
    <citation type="submission" date="2020-05" db="EMBL/GenBank/DDBJ databases">
        <title>Identification and distribution of gene clusters putatively required for synthesis of sphingolipid metabolism inhibitors in phylogenetically diverse species of the filamentous fungus Fusarium.</title>
        <authorList>
            <person name="Kim H.-S."/>
            <person name="Busman M."/>
            <person name="Brown D.W."/>
            <person name="Divon H."/>
            <person name="Uhlig S."/>
            <person name="Proctor R.H."/>
        </authorList>
    </citation>
    <scope>NUCLEOTIDE SEQUENCE [LARGE SCALE GENOMIC DNA]</scope>
    <source>
        <strain evidence="6 7">NRRL 66243</strain>
    </source>
</reference>
<dbReference type="InterPro" id="IPR029030">
    <property type="entry name" value="Caspase-like_dom_sf"/>
</dbReference>
<name>A0A8H5VML4_9HYPO</name>
<keyword evidence="3" id="KW-0378">Hydrolase</keyword>
<feature type="domain" description="Peptidase C14 caspase" evidence="5">
    <location>
        <begin position="5"/>
        <end position="259"/>
    </location>
</feature>
<dbReference type="GO" id="GO:0006915">
    <property type="term" value="P:apoptotic process"/>
    <property type="evidence" value="ECO:0007669"/>
    <property type="project" value="UniProtKB-KW"/>
</dbReference>
<evidence type="ECO:0000313" key="7">
    <source>
        <dbReference type="Proteomes" id="UP000530670"/>
    </source>
</evidence>
<evidence type="ECO:0000313" key="6">
    <source>
        <dbReference type="EMBL" id="KAF5626374.1"/>
    </source>
</evidence>
<accession>A0A8H5VML4</accession>
<dbReference type="RefSeq" id="XP_037203262.1">
    <property type="nucleotide sequence ID" value="XM_037356626.1"/>
</dbReference>
<dbReference type="InterPro" id="IPR011600">
    <property type="entry name" value="Pept_C14_caspase"/>
</dbReference>
<keyword evidence="4" id="KW-0865">Zymogen</keyword>